<accession>A0A9D4L752</accession>
<reference evidence="2" key="1">
    <citation type="journal article" date="2019" name="bioRxiv">
        <title>The Genome of the Zebra Mussel, Dreissena polymorpha: A Resource for Invasive Species Research.</title>
        <authorList>
            <person name="McCartney M.A."/>
            <person name="Auch B."/>
            <person name="Kono T."/>
            <person name="Mallez S."/>
            <person name="Zhang Y."/>
            <person name="Obille A."/>
            <person name="Becker A."/>
            <person name="Abrahante J.E."/>
            <person name="Garbe J."/>
            <person name="Badalamenti J.P."/>
            <person name="Herman A."/>
            <person name="Mangelson H."/>
            <person name="Liachko I."/>
            <person name="Sullivan S."/>
            <person name="Sone E.D."/>
            <person name="Koren S."/>
            <person name="Silverstein K.A.T."/>
            <person name="Beckman K.B."/>
            <person name="Gohl D.M."/>
        </authorList>
    </citation>
    <scope>NUCLEOTIDE SEQUENCE</scope>
    <source>
        <strain evidence="2">Duluth1</strain>
        <tissue evidence="2">Whole animal</tissue>
    </source>
</reference>
<feature type="compositionally biased region" description="Polar residues" evidence="1">
    <location>
        <begin position="565"/>
        <end position="575"/>
    </location>
</feature>
<evidence type="ECO:0000256" key="1">
    <source>
        <dbReference type="SAM" id="MobiDB-lite"/>
    </source>
</evidence>
<dbReference type="EMBL" id="JAIWYP010000003">
    <property type="protein sequence ID" value="KAH3852534.1"/>
    <property type="molecule type" value="Genomic_DNA"/>
</dbReference>
<evidence type="ECO:0000313" key="2">
    <source>
        <dbReference type="EMBL" id="KAH3852534.1"/>
    </source>
</evidence>
<proteinExistence type="predicted"/>
<feature type="compositionally biased region" description="Polar residues" evidence="1">
    <location>
        <begin position="528"/>
        <end position="537"/>
    </location>
</feature>
<feature type="region of interest" description="Disordered" evidence="1">
    <location>
        <begin position="557"/>
        <end position="609"/>
    </location>
</feature>
<gene>
    <name evidence="2" type="ORF">DPMN_095044</name>
</gene>
<comment type="caution">
    <text evidence="2">The sequence shown here is derived from an EMBL/GenBank/DDBJ whole genome shotgun (WGS) entry which is preliminary data.</text>
</comment>
<keyword evidence="3" id="KW-1185">Reference proteome</keyword>
<protein>
    <submittedName>
        <fullName evidence="2">Uncharacterized protein</fullName>
    </submittedName>
</protein>
<feature type="region of interest" description="Disordered" evidence="1">
    <location>
        <begin position="521"/>
        <end position="540"/>
    </location>
</feature>
<feature type="compositionally biased region" description="Basic and acidic residues" evidence="1">
    <location>
        <begin position="9"/>
        <end position="20"/>
    </location>
</feature>
<organism evidence="2 3">
    <name type="scientific">Dreissena polymorpha</name>
    <name type="common">Zebra mussel</name>
    <name type="synonym">Mytilus polymorpha</name>
    <dbReference type="NCBI Taxonomy" id="45954"/>
    <lineage>
        <taxon>Eukaryota</taxon>
        <taxon>Metazoa</taxon>
        <taxon>Spiralia</taxon>
        <taxon>Lophotrochozoa</taxon>
        <taxon>Mollusca</taxon>
        <taxon>Bivalvia</taxon>
        <taxon>Autobranchia</taxon>
        <taxon>Heteroconchia</taxon>
        <taxon>Euheterodonta</taxon>
        <taxon>Imparidentia</taxon>
        <taxon>Neoheterodontei</taxon>
        <taxon>Myida</taxon>
        <taxon>Dreissenoidea</taxon>
        <taxon>Dreissenidae</taxon>
        <taxon>Dreissena</taxon>
    </lineage>
</organism>
<sequence>MKQRHRRKDATSEPKTGKDAHDECVLCNSIVQERQYYLWASKYTKSSLCSVCSEGATGMRYISYWGTPTYKPGSWRKRYKAGRSTDIDLKPLLEVFEKIDRINTGMSSRLTSRSQSTSSEESMPLKLNCDSKKQTNFRHSDDIGQRFNNNSRNTVHTCTSFEVTHTNNQTSNVIRSNVNDSKSETCVDIVSAKTCEDFCVKHNNLNTLETNFEMKNTVSSNECVVYNRINGVEEVQKFDRQDSIQIVEHTIKSSSNKSFVNVSYEEGLTTDECGNQMGSTADDIVTALCVNELNTDENIQTYNVFSDKETNTQNFKNNNANFISTAGRRKKVLLNDPVLENNSGINYGASTQSSSKFEAVYTGVNDNVIQDQGKEALLPHANREYRNKYASNVIKHVTNDPPSETSQQHFQSVNSSCKVKQCSEIVNTTAKSHADKEEDVDFNAFEYLKKRMESLSEHRKTVRRESFKTVTSGACRQNNVPVMHNHDMSTTRYDEKWKSSNDISYLLGSDSEDAIFDSETESLDEIDSQSTSNSLSASGVKWQPSLNLSSDTCDFSNDEDEIKDSTNTSNQNHITNFERNKTLLSGNENSSDTESNESETKSIAHFPSPIVDIDKKNKDCKTKNSNRVDVTKYWNHQMNQSPSEAMPSDYTNHTGTKYFQDETTACTRSTRNVKKILSKSEEKDPHDTITKLDVSREDENALNWRTRGYNTDFYMSRCSFTGGEILERYKNALTNRRRRDITNNNDIRTSKRSSAKVSRLAQMMKENLAPLSFKKQSGILSSRHSSRKLSTEQVKEVLQRAEACSTRMADRLSNQLGC</sequence>
<dbReference type="Proteomes" id="UP000828390">
    <property type="component" value="Unassembled WGS sequence"/>
</dbReference>
<feature type="region of interest" description="Disordered" evidence="1">
    <location>
        <begin position="1"/>
        <end position="20"/>
    </location>
</feature>
<dbReference type="AlphaFoldDB" id="A0A9D4L752"/>
<evidence type="ECO:0000313" key="3">
    <source>
        <dbReference type="Proteomes" id="UP000828390"/>
    </source>
</evidence>
<name>A0A9D4L752_DREPO</name>
<reference evidence="2" key="2">
    <citation type="submission" date="2020-11" db="EMBL/GenBank/DDBJ databases">
        <authorList>
            <person name="McCartney M.A."/>
            <person name="Auch B."/>
            <person name="Kono T."/>
            <person name="Mallez S."/>
            <person name="Becker A."/>
            <person name="Gohl D.M."/>
            <person name="Silverstein K.A.T."/>
            <person name="Koren S."/>
            <person name="Bechman K.B."/>
            <person name="Herman A."/>
            <person name="Abrahante J.E."/>
            <person name="Garbe J."/>
        </authorList>
    </citation>
    <scope>NUCLEOTIDE SEQUENCE</scope>
    <source>
        <strain evidence="2">Duluth1</strain>
        <tissue evidence="2">Whole animal</tissue>
    </source>
</reference>